<proteinExistence type="predicted"/>
<dbReference type="EMBL" id="CP134189">
    <property type="protein sequence ID" value="WPB04621.1"/>
    <property type="molecule type" value="Genomic_DNA"/>
</dbReference>
<dbReference type="AlphaFoldDB" id="A0A2G5HPC6"/>
<dbReference type="PROSITE" id="PS50865">
    <property type="entry name" value="ZF_MYND_2"/>
    <property type="match status" value="1"/>
</dbReference>
<name>A0A2G5HPC6_CERBT</name>
<evidence type="ECO:0000256" key="1">
    <source>
        <dbReference type="ARBA" id="ARBA00022723"/>
    </source>
</evidence>
<evidence type="ECO:0000256" key="3">
    <source>
        <dbReference type="ARBA" id="ARBA00022833"/>
    </source>
</evidence>
<evidence type="ECO:0000256" key="4">
    <source>
        <dbReference type="PROSITE-ProRule" id="PRU00134"/>
    </source>
</evidence>
<dbReference type="Proteomes" id="UP000230605">
    <property type="component" value="Chromosome 6"/>
</dbReference>
<feature type="domain" description="MYND-type" evidence="5">
    <location>
        <begin position="262"/>
        <end position="299"/>
    </location>
</feature>
<reference evidence="7 9" key="2">
    <citation type="submission" date="2023-09" db="EMBL/GenBank/DDBJ databases">
        <title>Complete-Gapless Cercospora beticola genome.</title>
        <authorList>
            <person name="Wyatt N.A."/>
            <person name="Spanner R.E."/>
            <person name="Bolton M.D."/>
        </authorList>
    </citation>
    <scope>NUCLEOTIDE SEQUENCE [LARGE SCALE GENOMIC DNA]</scope>
    <source>
        <strain evidence="7">Cb09-40</strain>
    </source>
</reference>
<evidence type="ECO:0000313" key="7">
    <source>
        <dbReference type="EMBL" id="WPB04621.1"/>
    </source>
</evidence>
<organism evidence="6 8">
    <name type="scientific">Cercospora beticola</name>
    <name type="common">Sugarbeet leaf spot fungus</name>
    <dbReference type="NCBI Taxonomy" id="122368"/>
    <lineage>
        <taxon>Eukaryota</taxon>
        <taxon>Fungi</taxon>
        <taxon>Dikarya</taxon>
        <taxon>Ascomycota</taxon>
        <taxon>Pezizomycotina</taxon>
        <taxon>Dothideomycetes</taxon>
        <taxon>Dothideomycetidae</taxon>
        <taxon>Mycosphaerellales</taxon>
        <taxon>Mycosphaerellaceae</taxon>
        <taxon>Cercospora</taxon>
    </lineage>
</organism>
<keyword evidence="9" id="KW-1185">Reference proteome</keyword>
<keyword evidence="1" id="KW-0479">Metal-binding</keyword>
<protein>
    <recommendedName>
        <fullName evidence="5">MYND-type domain-containing protein</fullName>
    </recommendedName>
</protein>
<gene>
    <name evidence="6" type="ORF">CB0940_08063</name>
    <name evidence="7" type="ORF">RHO25_009267</name>
</gene>
<evidence type="ECO:0000259" key="5">
    <source>
        <dbReference type="PROSITE" id="PS50865"/>
    </source>
</evidence>
<dbReference type="InterPro" id="IPR002893">
    <property type="entry name" value="Znf_MYND"/>
</dbReference>
<dbReference type="GO" id="GO:0008270">
    <property type="term" value="F:zinc ion binding"/>
    <property type="evidence" value="ECO:0007669"/>
    <property type="project" value="UniProtKB-KW"/>
</dbReference>
<evidence type="ECO:0000313" key="6">
    <source>
        <dbReference type="EMBL" id="PIA94113.1"/>
    </source>
</evidence>
<dbReference type="EMBL" id="LKMD01000104">
    <property type="protein sequence ID" value="PIA94113.1"/>
    <property type="molecule type" value="Genomic_DNA"/>
</dbReference>
<evidence type="ECO:0000256" key="2">
    <source>
        <dbReference type="ARBA" id="ARBA00022771"/>
    </source>
</evidence>
<keyword evidence="2 4" id="KW-0863">Zinc-finger</keyword>
<evidence type="ECO:0000313" key="9">
    <source>
        <dbReference type="Proteomes" id="UP001302367"/>
    </source>
</evidence>
<dbReference type="OrthoDB" id="341421at2759"/>
<dbReference type="Proteomes" id="UP001302367">
    <property type="component" value="Chromosome 6"/>
</dbReference>
<keyword evidence="3" id="KW-0862">Zinc</keyword>
<dbReference type="Gene3D" id="6.10.140.2220">
    <property type="match status" value="1"/>
</dbReference>
<accession>A0A2G5HPC6</accession>
<sequence length="326" mass="35740">MSPNSTADQAASTSPTPPFVERWGKRLFENGNDLKVVANFNKEAGLQKLEDEANANVSDPALKVCYSMYAKLCRGVGAVEAVRNHLDSGVLAKMAAAQIKAYYNPTKMSEHTCQGYTCVIFAACAMSLGCKTYLNLKGYHMFFNTYNKFFLGICSTAPITDEACCQIFHAAMNSEATPSSAGESFTPGLPYDFGSMTRREARAEKLSSGLSEAQASPCWIEPHGMLAIGEKNSLRGPTIPSIIGPCGKADMGYTEDAECCGNERCGKAGAKLRCGRCRDQLYCNKTCQSKDWARHKVVCRTPEMRKDIDDKPQKWTNIFDMLPGRM</sequence>
<dbReference type="SUPFAM" id="SSF144232">
    <property type="entry name" value="HIT/MYND zinc finger-like"/>
    <property type="match status" value="1"/>
</dbReference>
<dbReference type="Pfam" id="PF01753">
    <property type="entry name" value="zf-MYND"/>
    <property type="match status" value="1"/>
</dbReference>
<reference evidence="6 8" key="1">
    <citation type="submission" date="2015-10" db="EMBL/GenBank/DDBJ databases">
        <title>The cercosporin biosynthetic gene cluster was horizontally transferred to several fungal lineages and shown to be expanded in Cercospora beticola based on microsynteny with recipient genomes.</title>
        <authorList>
            <person name="De Jonge R."/>
            <person name="Ebert M.K."/>
            <person name="Suttle J.C."/>
            <person name="Jurick Ii W.M."/>
            <person name="Secor G.A."/>
            <person name="Thomma B.P."/>
            <person name="Van De Peer Y."/>
            <person name="Bolton M.D."/>
        </authorList>
    </citation>
    <scope>NUCLEOTIDE SEQUENCE [LARGE SCALE GENOMIC DNA]</scope>
    <source>
        <strain evidence="6 8">09-40</strain>
    </source>
</reference>
<evidence type="ECO:0000313" key="8">
    <source>
        <dbReference type="Proteomes" id="UP000230605"/>
    </source>
</evidence>